<sequence>MPILRKSCEANQYTMRTIKGLLFTSQCRNGRGVNIPTLIPRNESATHHRYPSLEVITGFMPGLQETWVDVDAGARPQCFLVAAYYDPSLPVNRALKVVIPDVNWHGDLIVMRAGTNVFMTNIGTHAIALCAVRK</sequence>
<gene>
    <name evidence="1" type="ORF">FOMPIDRAFT_1047641</name>
</gene>
<dbReference type="InParanoid" id="S8FXB4"/>
<organism evidence="1 2">
    <name type="scientific">Fomitopsis schrenkii</name>
    <name type="common">Brown rot fungus</name>
    <dbReference type="NCBI Taxonomy" id="2126942"/>
    <lineage>
        <taxon>Eukaryota</taxon>
        <taxon>Fungi</taxon>
        <taxon>Dikarya</taxon>
        <taxon>Basidiomycota</taxon>
        <taxon>Agaricomycotina</taxon>
        <taxon>Agaricomycetes</taxon>
        <taxon>Polyporales</taxon>
        <taxon>Fomitopsis</taxon>
    </lineage>
</organism>
<proteinExistence type="predicted"/>
<protein>
    <submittedName>
        <fullName evidence="1">Uncharacterized protein</fullName>
    </submittedName>
</protein>
<evidence type="ECO:0000313" key="1">
    <source>
        <dbReference type="EMBL" id="EPT02905.1"/>
    </source>
</evidence>
<keyword evidence="2" id="KW-1185">Reference proteome</keyword>
<accession>S8FXB4</accession>
<dbReference type="EMBL" id="KE504133">
    <property type="protein sequence ID" value="EPT02905.1"/>
    <property type="molecule type" value="Genomic_DNA"/>
</dbReference>
<dbReference type="Proteomes" id="UP000015241">
    <property type="component" value="Unassembled WGS sequence"/>
</dbReference>
<dbReference type="AlphaFoldDB" id="S8FXB4"/>
<dbReference type="OrthoDB" id="2735651at2759"/>
<dbReference type="STRING" id="743788.S8FXB4"/>
<dbReference type="HOGENOM" id="CLU_1896238_0_0_1"/>
<name>S8FXB4_FOMSC</name>
<evidence type="ECO:0000313" key="2">
    <source>
        <dbReference type="Proteomes" id="UP000015241"/>
    </source>
</evidence>
<reference evidence="1 2" key="1">
    <citation type="journal article" date="2012" name="Science">
        <title>The Paleozoic origin of enzymatic lignin decomposition reconstructed from 31 fungal genomes.</title>
        <authorList>
            <person name="Floudas D."/>
            <person name="Binder M."/>
            <person name="Riley R."/>
            <person name="Barry K."/>
            <person name="Blanchette R.A."/>
            <person name="Henrissat B."/>
            <person name="Martinez A.T."/>
            <person name="Otillar R."/>
            <person name="Spatafora J.W."/>
            <person name="Yadav J.S."/>
            <person name="Aerts A."/>
            <person name="Benoit I."/>
            <person name="Boyd A."/>
            <person name="Carlson A."/>
            <person name="Copeland A."/>
            <person name="Coutinho P.M."/>
            <person name="de Vries R.P."/>
            <person name="Ferreira P."/>
            <person name="Findley K."/>
            <person name="Foster B."/>
            <person name="Gaskell J."/>
            <person name="Glotzer D."/>
            <person name="Gorecki P."/>
            <person name="Heitman J."/>
            <person name="Hesse C."/>
            <person name="Hori C."/>
            <person name="Igarashi K."/>
            <person name="Jurgens J.A."/>
            <person name="Kallen N."/>
            <person name="Kersten P."/>
            <person name="Kohler A."/>
            <person name="Kuees U."/>
            <person name="Kumar T.K.A."/>
            <person name="Kuo A."/>
            <person name="LaButti K."/>
            <person name="Larrondo L.F."/>
            <person name="Lindquist E."/>
            <person name="Ling A."/>
            <person name="Lombard V."/>
            <person name="Lucas S."/>
            <person name="Lundell T."/>
            <person name="Martin R."/>
            <person name="McLaughlin D.J."/>
            <person name="Morgenstern I."/>
            <person name="Morin E."/>
            <person name="Murat C."/>
            <person name="Nagy L.G."/>
            <person name="Nolan M."/>
            <person name="Ohm R.A."/>
            <person name="Patyshakuliyeva A."/>
            <person name="Rokas A."/>
            <person name="Ruiz-Duenas F.J."/>
            <person name="Sabat G."/>
            <person name="Salamov A."/>
            <person name="Samejima M."/>
            <person name="Schmutz J."/>
            <person name="Slot J.C."/>
            <person name="St John F."/>
            <person name="Stenlid J."/>
            <person name="Sun H."/>
            <person name="Sun S."/>
            <person name="Syed K."/>
            <person name="Tsang A."/>
            <person name="Wiebenga A."/>
            <person name="Young D."/>
            <person name="Pisabarro A."/>
            <person name="Eastwood D.C."/>
            <person name="Martin F."/>
            <person name="Cullen D."/>
            <person name="Grigoriev I.V."/>
            <person name="Hibbett D.S."/>
        </authorList>
    </citation>
    <scope>NUCLEOTIDE SEQUENCE</scope>
    <source>
        <strain evidence="2">FP-58527</strain>
    </source>
</reference>